<sequence length="113" mass="12634">MEISSQTSLAFTGARFHTLAFTSFAVIATLRLGVHTLEQLVFDSLRQLVDAFSSELRQMDPFLTRQYVQLPTMCGATSSFNAVLDSRCSAQRYREVAKRMLLPAARLSALWLG</sequence>
<gene>
    <name evidence="1" type="ORF">PENSUB_2402</name>
</gene>
<dbReference type="Proteomes" id="UP000186955">
    <property type="component" value="Unassembled WGS sequence"/>
</dbReference>
<name>A0A1Q5UHV5_9EURO</name>
<protein>
    <submittedName>
        <fullName evidence="1">Uncharacterized protein</fullName>
    </submittedName>
</protein>
<reference evidence="1 2" key="1">
    <citation type="submission" date="2016-10" db="EMBL/GenBank/DDBJ databases">
        <title>Genome sequence of the ascomycete fungus Penicillium subrubescens.</title>
        <authorList>
            <person name="De Vries R.P."/>
            <person name="Peng M."/>
            <person name="Dilokpimol A."/>
            <person name="Hilden K."/>
            <person name="Makela M.R."/>
            <person name="Grigoriev I."/>
            <person name="Riley R."/>
            <person name="Granchi Z."/>
        </authorList>
    </citation>
    <scope>NUCLEOTIDE SEQUENCE [LARGE SCALE GENOMIC DNA]</scope>
    <source>
        <strain evidence="1 2">CBS 132785</strain>
    </source>
</reference>
<evidence type="ECO:0000313" key="2">
    <source>
        <dbReference type="Proteomes" id="UP000186955"/>
    </source>
</evidence>
<dbReference type="EMBL" id="MNBE01000251">
    <property type="protein sequence ID" value="OKP12044.1"/>
    <property type="molecule type" value="Genomic_DNA"/>
</dbReference>
<dbReference type="AlphaFoldDB" id="A0A1Q5UHV5"/>
<proteinExistence type="predicted"/>
<accession>A0A1Q5UHV5</accession>
<comment type="caution">
    <text evidence="1">The sequence shown here is derived from an EMBL/GenBank/DDBJ whole genome shotgun (WGS) entry which is preliminary data.</text>
</comment>
<keyword evidence="2" id="KW-1185">Reference proteome</keyword>
<evidence type="ECO:0000313" key="1">
    <source>
        <dbReference type="EMBL" id="OKP12044.1"/>
    </source>
</evidence>
<organism evidence="1 2">
    <name type="scientific">Penicillium subrubescens</name>
    <dbReference type="NCBI Taxonomy" id="1316194"/>
    <lineage>
        <taxon>Eukaryota</taxon>
        <taxon>Fungi</taxon>
        <taxon>Dikarya</taxon>
        <taxon>Ascomycota</taxon>
        <taxon>Pezizomycotina</taxon>
        <taxon>Eurotiomycetes</taxon>
        <taxon>Eurotiomycetidae</taxon>
        <taxon>Eurotiales</taxon>
        <taxon>Aspergillaceae</taxon>
        <taxon>Penicillium</taxon>
    </lineage>
</organism>